<evidence type="ECO:0000313" key="2">
    <source>
        <dbReference type="EMBL" id="OFV72195.1"/>
    </source>
</evidence>
<dbReference type="EMBL" id="LKEU01000010">
    <property type="protein sequence ID" value="OFV72195.1"/>
    <property type="molecule type" value="Genomic_DNA"/>
</dbReference>
<feature type="transmembrane region" description="Helical" evidence="1">
    <location>
        <begin position="20"/>
        <end position="42"/>
    </location>
</feature>
<evidence type="ECO:0008006" key="4">
    <source>
        <dbReference type="Google" id="ProtNLM"/>
    </source>
</evidence>
<accession>A0A1F2PML6</accession>
<dbReference type="AlphaFoldDB" id="A0A1F2PML6"/>
<sequence>MDTSTFFSNLFALENSPIALLSLFVGGAFLTILFVFVIYYVVFRVKHEPPEKIKRPTIESPSQDLVMFDAAENPNLSALQDRNIAEQARLQKLIGLLKTAKRRESLYSQEVILEDLEAVISKVRDKISKEPDLQVFPQYASHHAETAIQLLNTYLDLDRTPDDSMENINKIRNEIIASFPPLLEFYQDYLNRLYDAQYFDVASDVEVVKSISADKQDFLRK</sequence>
<dbReference type="STRING" id="52694.ACWI_01010"/>
<keyword evidence="1" id="KW-0472">Membrane</keyword>
<evidence type="ECO:0000313" key="3">
    <source>
        <dbReference type="Proteomes" id="UP000176244"/>
    </source>
</evidence>
<evidence type="ECO:0000256" key="1">
    <source>
        <dbReference type="SAM" id="Phobius"/>
    </source>
</evidence>
<keyword evidence="1" id="KW-0812">Transmembrane</keyword>
<proteinExistence type="predicted"/>
<dbReference type="OrthoDB" id="1777878at2"/>
<dbReference type="RefSeq" id="WP_070369492.1">
    <property type="nucleotide sequence ID" value="NZ_LKEU01000010.1"/>
</dbReference>
<organism evidence="2 3">
    <name type="scientific">Acetobacterium wieringae</name>
    <dbReference type="NCBI Taxonomy" id="52694"/>
    <lineage>
        <taxon>Bacteria</taxon>
        <taxon>Bacillati</taxon>
        <taxon>Bacillota</taxon>
        <taxon>Clostridia</taxon>
        <taxon>Eubacteriales</taxon>
        <taxon>Eubacteriaceae</taxon>
        <taxon>Acetobacterium</taxon>
    </lineage>
</organism>
<reference evidence="2 3" key="1">
    <citation type="submission" date="2015-09" db="EMBL/GenBank/DDBJ databases">
        <title>Genome sequence of Acetobacterium wieringae DSM 1911.</title>
        <authorList>
            <person name="Poehlein A."/>
            <person name="Bengelsdorf F.R."/>
            <person name="Schiel-Bengelsdorf B."/>
            <person name="Duerre P."/>
            <person name="Daniel R."/>
        </authorList>
    </citation>
    <scope>NUCLEOTIDE SEQUENCE [LARGE SCALE GENOMIC DNA]</scope>
    <source>
        <strain evidence="2 3">DSM 1911</strain>
    </source>
</reference>
<protein>
    <recommendedName>
        <fullName evidence="4">5-bromo-4-chloroindolyl phosphate hydrolysis protein</fullName>
    </recommendedName>
</protein>
<dbReference type="Proteomes" id="UP000176244">
    <property type="component" value="Unassembled WGS sequence"/>
</dbReference>
<keyword evidence="1" id="KW-1133">Transmembrane helix</keyword>
<gene>
    <name evidence="2" type="ORF">ACWI_01010</name>
</gene>
<name>A0A1F2PML6_9FIRM</name>
<comment type="caution">
    <text evidence="2">The sequence shown here is derived from an EMBL/GenBank/DDBJ whole genome shotgun (WGS) entry which is preliminary data.</text>
</comment>